<gene>
    <name evidence="2" type="ordered locus">Sfum_3502</name>
</gene>
<dbReference type="STRING" id="335543.Sfum_3502"/>
<dbReference type="RefSeq" id="WP_011700298.1">
    <property type="nucleotide sequence ID" value="NC_008554.1"/>
</dbReference>
<dbReference type="HOGENOM" id="CLU_037990_14_0_7"/>
<feature type="domain" description="Methyltransferase type 11" evidence="1">
    <location>
        <begin position="45"/>
        <end position="138"/>
    </location>
</feature>
<dbReference type="SUPFAM" id="SSF53335">
    <property type="entry name" value="S-adenosyl-L-methionine-dependent methyltransferases"/>
    <property type="match status" value="1"/>
</dbReference>
<evidence type="ECO:0000313" key="3">
    <source>
        <dbReference type="Proteomes" id="UP000001784"/>
    </source>
</evidence>
<sequence>MAEIFDEWPEKYDQWFESPIGSLVREYEAGLLLEMARPAPGERLLDVGCGTGVFTLVLLDAGARVTGLELSLPMLRRAGNKATGRPFHMVRGDMRTLPFADAAFDKTVSVTAIEFLDDARGAVAELFRVTRPGGLVVVASLNALSPWATRRTSAAREGHALFRHARFRSPAEMAGLMPIPARIGTAVHFQKHDRPDRAREIEEDGHTRGLDTGAFLVARWEKPAD</sequence>
<dbReference type="Proteomes" id="UP000001784">
    <property type="component" value="Chromosome"/>
</dbReference>
<dbReference type="InterPro" id="IPR050508">
    <property type="entry name" value="Methyltransf_Superfamily"/>
</dbReference>
<keyword evidence="3" id="KW-1185">Reference proteome</keyword>
<dbReference type="GO" id="GO:0032259">
    <property type="term" value="P:methylation"/>
    <property type="evidence" value="ECO:0007669"/>
    <property type="project" value="UniProtKB-KW"/>
</dbReference>
<keyword evidence="2" id="KW-0489">Methyltransferase</keyword>
<evidence type="ECO:0000313" key="2">
    <source>
        <dbReference type="EMBL" id="ABK19173.1"/>
    </source>
</evidence>
<reference evidence="2 3" key="1">
    <citation type="submission" date="2006-10" db="EMBL/GenBank/DDBJ databases">
        <title>Complete sequence of Syntrophobacter fumaroxidans MPOB.</title>
        <authorList>
            <consortium name="US DOE Joint Genome Institute"/>
            <person name="Copeland A."/>
            <person name="Lucas S."/>
            <person name="Lapidus A."/>
            <person name="Barry K."/>
            <person name="Detter J.C."/>
            <person name="Glavina del Rio T."/>
            <person name="Hammon N."/>
            <person name="Israni S."/>
            <person name="Pitluck S."/>
            <person name="Goltsman E.G."/>
            <person name="Martinez M."/>
            <person name="Schmutz J."/>
            <person name="Larimer F."/>
            <person name="Land M."/>
            <person name="Hauser L."/>
            <person name="Kyrpides N."/>
            <person name="Kim E."/>
            <person name="Boone D.R."/>
            <person name="Brockman F."/>
            <person name="Culley D."/>
            <person name="Ferry J."/>
            <person name="Gunsalus R."/>
            <person name="McInerney M.J."/>
            <person name="Morrison M."/>
            <person name="Plugge C."/>
            <person name="Rohlin L."/>
            <person name="Scholten J."/>
            <person name="Sieber J."/>
            <person name="Stams A.J.M."/>
            <person name="Worm P."/>
            <person name="Henstra A.M."/>
            <person name="Richardson P."/>
        </authorList>
    </citation>
    <scope>NUCLEOTIDE SEQUENCE [LARGE SCALE GENOMIC DNA]</scope>
    <source>
        <strain evidence="3">DSM 10017 / MPOB</strain>
    </source>
</reference>
<dbReference type="InterPro" id="IPR013216">
    <property type="entry name" value="Methyltransf_11"/>
</dbReference>
<dbReference type="eggNOG" id="COG2226">
    <property type="taxonomic scope" value="Bacteria"/>
</dbReference>
<dbReference type="CDD" id="cd02440">
    <property type="entry name" value="AdoMet_MTases"/>
    <property type="match status" value="1"/>
</dbReference>
<evidence type="ECO:0000259" key="1">
    <source>
        <dbReference type="Pfam" id="PF08241"/>
    </source>
</evidence>
<organism evidence="2 3">
    <name type="scientific">Syntrophobacter fumaroxidans (strain DSM 10017 / MPOB)</name>
    <dbReference type="NCBI Taxonomy" id="335543"/>
    <lineage>
        <taxon>Bacteria</taxon>
        <taxon>Pseudomonadati</taxon>
        <taxon>Thermodesulfobacteriota</taxon>
        <taxon>Syntrophobacteria</taxon>
        <taxon>Syntrophobacterales</taxon>
        <taxon>Syntrophobacteraceae</taxon>
        <taxon>Syntrophobacter</taxon>
    </lineage>
</organism>
<dbReference type="Gene3D" id="3.40.50.150">
    <property type="entry name" value="Vaccinia Virus protein VP39"/>
    <property type="match status" value="1"/>
</dbReference>
<dbReference type="InParanoid" id="A0LP21"/>
<proteinExistence type="predicted"/>
<accession>A0LP21</accession>
<dbReference type="InterPro" id="IPR029063">
    <property type="entry name" value="SAM-dependent_MTases_sf"/>
</dbReference>
<name>A0LP21_SYNFM</name>
<dbReference type="GO" id="GO:0008757">
    <property type="term" value="F:S-adenosylmethionine-dependent methyltransferase activity"/>
    <property type="evidence" value="ECO:0007669"/>
    <property type="project" value="InterPro"/>
</dbReference>
<dbReference type="EMBL" id="CP000478">
    <property type="protein sequence ID" value="ABK19173.1"/>
    <property type="molecule type" value="Genomic_DNA"/>
</dbReference>
<protein>
    <submittedName>
        <fullName evidence="2">Methyltransferase type 11</fullName>
    </submittedName>
</protein>
<keyword evidence="2" id="KW-0808">Transferase</keyword>
<dbReference type="Pfam" id="PF08241">
    <property type="entry name" value="Methyltransf_11"/>
    <property type="match status" value="1"/>
</dbReference>
<dbReference type="OrthoDB" id="9782767at2"/>
<dbReference type="FunCoup" id="A0LP21">
    <property type="interactions" value="249"/>
</dbReference>
<dbReference type="KEGG" id="sfu:Sfum_3502"/>
<dbReference type="PANTHER" id="PTHR42912">
    <property type="entry name" value="METHYLTRANSFERASE"/>
    <property type="match status" value="1"/>
</dbReference>
<dbReference type="AlphaFoldDB" id="A0LP21"/>